<dbReference type="PANTHER" id="PTHR42345:SF2">
    <property type="entry name" value="HELICASE-LIKE PROTEIN"/>
    <property type="match status" value="1"/>
</dbReference>
<feature type="region of interest" description="Disordered" evidence="1">
    <location>
        <begin position="216"/>
        <end position="239"/>
    </location>
</feature>
<evidence type="ECO:0000313" key="3">
    <source>
        <dbReference type="Proteomes" id="UP000038010"/>
    </source>
</evidence>
<dbReference type="OrthoDB" id="20872at2759"/>
<name>A0A0N1HJW7_9EURO</name>
<protein>
    <submittedName>
        <fullName evidence="2">Uncharacterized protein</fullName>
    </submittedName>
</protein>
<dbReference type="VEuPathDB" id="FungiDB:AB675_5965"/>
<sequence>MPLFHHRNKSSTPDPAPKHSASSTTSPVSPSASEGVGLLDKLRVRSHSRERDNGGGRGAAEQADAGGLTKTDSASKDGRPAATSSTATTDHSTAQSRPQSHARSDSKNRSSKGSTSSASETRQEDHRAGYGVKGTEAHDALSKEDVRALFSGAPHFTIEPGHRGRSFPQAFYPFALDLDLTDLHDHVSLTHESFALATLHSHLPVPVSHLAKQRLSPVSSATDSNLDTPVNRDVYSPTSLAPHSSSATYFQAHPTQDPVALEVASPSVALDETDLTFGNKFRPMFDLGIYERPNMLSLHGIEPGTFGLHAFLERGVADGLTRTAATSDSISDHMTSFAAAGMSAYTAAEAQYEDEKKPTNVFEYKSTTEALRALSVENARIGKHAKPYDRVGLLREGPHAWTKIGVRPIGMRTITERLQKASELREEVVKKGPRFTALQAEGWGEKEMGRSLFEDLIFDQPESHPSDNTASYDKGHSLKHQIEVLVKILTTPGAWLDFSLPRERLLFAMGLRTREVKEETDENGVKTSSKQWLTLVQLLLAVELTIRLDAALRRGVAMHSEEIAVSAMEIHRFNKLRNLKVDWDLAIAKRFQRLCYAKPVMSSGFCFAHSTERGKRPTVGTKASSFRLFGKFKGQDTKAEEEWKYDLAVLPRKPAIMIDGLVRFAEDIGWDPASIEHIQTDLERKLCNVSKEARETILAHGVEPIAHPHLARHTRDQSRLEVRAVGPDTLGGPLSHAWLGGLVIPGYSSCDILICALLENDTQQRAVERLGNIAYPRAGFVLGAKSWWSKICIVPCVLAPALGSKERMGWIGLPEVLAPVNAETGQRMTDGWYLVASKWGSRTMKKDVGRIHDVDDVARQSSTLGVGKGHVLGREFNMVTDRDLDKSTAGRVPDVINLNLVLQEKESDVQENAEGKSLHQASVIADVKEGSSAAEGTAVTVHLPLKWTIRFVAQHPCRPPHGHVKAPIGATLQSDSPTTLKHKHAEHLPAHILHNSFKYALKCISDVLDISGDDETLLPDPTSKDDCEVWVVDARGGWEKEVLVRAWCAYVGLHAIISRVGRGCIGCAVREARALEVSVVIRVTR</sequence>
<evidence type="ECO:0000256" key="1">
    <source>
        <dbReference type="SAM" id="MobiDB-lite"/>
    </source>
</evidence>
<dbReference type="AlphaFoldDB" id="A0A0N1HJW7"/>
<feature type="compositionally biased region" description="Low complexity" evidence="1">
    <location>
        <begin position="20"/>
        <end position="33"/>
    </location>
</feature>
<dbReference type="Proteomes" id="UP000038010">
    <property type="component" value="Unassembled WGS sequence"/>
</dbReference>
<proteinExistence type="predicted"/>
<accession>A0A0N1HJW7</accession>
<comment type="caution">
    <text evidence="2">The sequence shown here is derived from an EMBL/GenBank/DDBJ whole genome shotgun (WGS) entry which is preliminary data.</text>
</comment>
<dbReference type="RefSeq" id="XP_017996877.1">
    <property type="nucleotide sequence ID" value="XM_018146218.1"/>
</dbReference>
<gene>
    <name evidence="2" type="ORF">AB675_5965</name>
</gene>
<dbReference type="EMBL" id="LFJN01000027">
    <property type="protein sequence ID" value="KPI36914.1"/>
    <property type="molecule type" value="Genomic_DNA"/>
</dbReference>
<reference evidence="2 3" key="1">
    <citation type="submission" date="2015-06" db="EMBL/GenBank/DDBJ databases">
        <title>Draft genome of the ant-associated black yeast Phialophora attae CBS 131958.</title>
        <authorList>
            <person name="Moreno L.F."/>
            <person name="Stielow B.J."/>
            <person name="de Hoog S."/>
            <person name="Vicente V.A."/>
            <person name="Weiss V.A."/>
            <person name="de Vries M."/>
            <person name="Cruz L.M."/>
            <person name="Souza E.M."/>
        </authorList>
    </citation>
    <scope>NUCLEOTIDE SEQUENCE [LARGE SCALE GENOMIC DNA]</scope>
    <source>
        <strain evidence="2 3">CBS 131958</strain>
    </source>
</reference>
<dbReference type="GeneID" id="28738098"/>
<feature type="region of interest" description="Disordered" evidence="1">
    <location>
        <begin position="1"/>
        <end position="138"/>
    </location>
</feature>
<keyword evidence="3" id="KW-1185">Reference proteome</keyword>
<feature type="compositionally biased region" description="Basic and acidic residues" evidence="1">
    <location>
        <begin position="40"/>
        <end position="54"/>
    </location>
</feature>
<evidence type="ECO:0000313" key="2">
    <source>
        <dbReference type="EMBL" id="KPI36914.1"/>
    </source>
</evidence>
<feature type="compositionally biased region" description="Polar residues" evidence="1">
    <location>
        <begin position="216"/>
        <end position="228"/>
    </location>
</feature>
<dbReference type="PANTHER" id="PTHR42345">
    <property type="entry name" value="TPR_REGION DOMAIN-CONTAINING PROTEIN"/>
    <property type="match status" value="1"/>
</dbReference>
<organism evidence="2 3">
    <name type="scientific">Cyphellophora attinorum</name>
    <dbReference type="NCBI Taxonomy" id="1664694"/>
    <lineage>
        <taxon>Eukaryota</taxon>
        <taxon>Fungi</taxon>
        <taxon>Dikarya</taxon>
        <taxon>Ascomycota</taxon>
        <taxon>Pezizomycotina</taxon>
        <taxon>Eurotiomycetes</taxon>
        <taxon>Chaetothyriomycetidae</taxon>
        <taxon>Chaetothyriales</taxon>
        <taxon>Cyphellophoraceae</taxon>
        <taxon>Cyphellophora</taxon>
    </lineage>
</organism>
<dbReference type="STRING" id="1664694.A0A0N1HJW7"/>
<feature type="compositionally biased region" description="Low complexity" evidence="1">
    <location>
        <begin position="81"/>
        <end position="96"/>
    </location>
</feature>